<keyword evidence="3" id="KW-1185">Reference proteome</keyword>
<protein>
    <submittedName>
        <fullName evidence="2">Uncharacterized protein</fullName>
    </submittedName>
</protein>
<proteinExistence type="predicted"/>
<evidence type="ECO:0000313" key="3">
    <source>
        <dbReference type="Proteomes" id="UP000762676"/>
    </source>
</evidence>
<dbReference type="AlphaFoldDB" id="A0AAV4JXW5"/>
<evidence type="ECO:0000313" key="2">
    <source>
        <dbReference type="EMBL" id="GFS27544.1"/>
    </source>
</evidence>
<name>A0AAV4JXW5_9GAST</name>
<comment type="caution">
    <text evidence="2">The sequence shown here is derived from an EMBL/GenBank/DDBJ whole genome shotgun (WGS) entry which is preliminary data.</text>
</comment>
<feature type="compositionally biased region" description="Polar residues" evidence="1">
    <location>
        <begin position="110"/>
        <end position="119"/>
    </location>
</feature>
<sequence>MRQGETNISLSQTCSHGLFAQFPARCLISSRQHSENMTALLQVEPFPPWPGRIRCPYQPDKGRMATQEQKHFKKQAINQMNEHLCQKELTAMAKRGPGHLRNSDSKRKATSCSGWTYTSPGHRDTDPSRHGG</sequence>
<gene>
    <name evidence="2" type="ORF">ElyMa_005279900</name>
</gene>
<organism evidence="2 3">
    <name type="scientific">Elysia marginata</name>
    <dbReference type="NCBI Taxonomy" id="1093978"/>
    <lineage>
        <taxon>Eukaryota</taxon>
        <taxon>Metazoa</taxon>
        <taxon>Spiralia</taxon>
        <taxon>Lophotrochozoa</taxon>
        <taxon>Mollusca</taxon>
        <taxon>Gastropoda</taxon>
        <taxon>Heterobranchia</taxon>
        <taxon>Euthyneura</taxon>
        <taxon>Panpulmonata</taxon>
        <taxon>Sacoglossa</taxon>
        <taxon>Placobranchoidea</taxon>
        <taxon>Plakobranchidae</taxon>
        <taxon>Elysia</taxon>
    </lineage>
</organism>
<dbReference type="EMBL" id="BMAT01010532">
    <property type="protein sequence ID" value="GFS27544.1"/>
    <property type="molecule type" value="Genomic_DNA"/>
</dbReference>
<evidence type="ECO:0000256" key="1">
    <source>
        <dbReference type="SAM" id="MobiDB-lite"/>
    </source>
</evidence>
<reference evidence="2 3" key="1">
    <citation type="journal article" date="2021" name="Elife">
        <title>Chloroplast acquisition without the gene transfer in kleptoplastic sea slugs, Plakobranchus ocellatus.</title>
        <authorList>
            <person name="Maeda T."/>
            <person name="Takahashi S."/>
            <person name="Yoshida T."/>
            <person name="Shimamura S."/>
            <person name="Takaki Y."/>
            <person name="Nagai Y."/>
            <person name="Toyoda A."/>
            <person name="Suzuki Y."/>
            <person name="Arimoto A."/>
            <person name="Ishii H."/>
            <person name="Satoh N."/>
            <person name="Nishiyama T."/>
            <person name="Hasebe M."/>
            <person name="Maruyama T."/>
            <person name="Minagawa J."/>
            <person name="Obokata J."/>
            <person name="Shigenobu S."/>
        </authorList>
    </citation>
    <scope>NUCLEOTIDE SEQUENCE [LARGE SCALE GENOMIC DNA]</scope>
</reference>
<dbReference type="Proteomes" id="UP000762676">
    <property type="component" value="Unassembled WGS sequence"/>
</dbReference>
<accession>A0AAV4JXW5</accession>
<feature type="compositionally biased region" description="Basic and acidic residues" evidence="1">
    <location>
        <begin position="121"/>
        <end position="132"/>
    </location>
</feature>
<feature type="region of interest" description="Disordered" evidence="1">
    <location>
        <begin position="91"/>
        <end position="132"/>
    </location>
</feature>